<dbReference type="PANTHER" id="PTHR12509">
    <property type="entry name" value="SPERMATOGENESIS-ASSOCIATED 4-RELATED"/>
    <property type="match status" value="1"/>
</dbReference>
<gene>
    <name evidence="2" type="ORF">P879_07976</name>
</gene>
<reference evidence="2 3" key="1">
    <citation type="submission" date="2019-07" db="EMBL/GenBank/DDBJ databases">
        <title>Annotation for the trematode Paragonimus westermani.</title>
        <authorList>
            <person name="Choi Y.-J."/>
        </authorList>
    </citation>
    <scope>NUCLEOTIDE SEQUENCE [LARGE SCALE GENOMIC DNA]</scope>
    <source>
        <strain evidence="2">180907_Pwestermani</strain>
    </source>
</reference>
<dbReference type="InterPro" id="IPR052111">
    <property type="entry name" value="Spermatogenesis_Ciliary_MAP"/>
</dbReference>
<organism evidence="2 3">
    <name type="scientific">Paragonimus westermani</name>
    <dbReference type="NCBI Taxonomy" id="34504"/>
    <lineage>
        <taxon>Eukaryota</taxon>
        <taxon>Metazoa</taxon>
        <taxon>Spiralia</taxon>
        <taxon>Lophotrochozoa</taxon>
        <taxon>Platyhelminthes</taxon>
        <taxon>Trematoda</taxon>
        <taxon>Digenea</taxon>
        <taxon>Plagiorchiida</taxon>
        <taxon>Troglotremata</taxon>
        <taxon>Troglotrematidae</taxon>
        <taxon>Paragonimus</taxon>
    </lineage>
</organism>
<proteinExistence type="predicted"/>
<dbReference type="Gene3D" id="1.10.418.10">
    <property type="entry name" value="Calponin-like domain"/>
    <property type="match status" value="1"/>
</dbReference>
<evidence type="ECO:0000313" key="3">
    <source>
        <dbReference type="Proteomes" id="UP000699462"/>
    </source>
</evidence>
<name>A0A8T0DRS9_9TREM</name>
<comment type="caution">
    <text evidence="2">The sequence shown here is derived from an EMBL/GenBank/DDBJ whole genome shotgun (WGS) entry which is preliminary data.</text>
</comment>
<dbReference type="GO" id="GO:0005930">
    <property type="term" value="C:axoneme"/>
    <property type="evidence" value="ECO:0007669"/>
    <property type="project" value="TreeGrafter"/>
</dbReference>
<dbReference type="GO" id="GO:0008017">
    <property type="term" value="F:microtubule binding"/>
    <property type="evidence" value="ECO:0007669"/>
    <property type="project" value="TreeGrafter"/>
</dbReference>
<dbReference type="PANTHER" id="PTHR12509:SF8">
    <property type="entry name" value="SPERMATOGENESIS-ASSOCIATED PROTEIN 4"/>
    <property type="match status" value="1"/>
</dbReference>
<dbReference type="InterPro" id="IPR036872">
    <property type="entry name" value="CH_dom_sf"/>
</dbReference>
<dbReference type="OrthoDB" id="62528at2759"/>
<dbReference type="InterPro" id="IPR010441">
    <property type="entry name" value="CH_2"/>
</dbReference>
<sequence length="187" mass="21625">MAGLTREVARWLLSLNLPHFNKKLQCYVANGVLVAEILHCYYPNKVQLEHYVDGNSVHTRVSNWDLIKKVFINDKLIFKLCASLNLSLNSNLIDAAIHGKFGSINALLTELYETFTRKKVSKEGAAQDFTDYSYQIRLPFYARPTAARTIKNNIKNSELIEKPDMLNREKVVRKEFYKVKKNISPRF</sequence>
<dbReference type="AlphaFoldDB" id="A0A8T0DRS9"/>
<dbReference type="EMBL" id="JTDF01001498">
    <property type="protein sequence ID" value="KAF8569932.1"/>
    <property type="molecule type" value="Genomic_DNA"/>
</dbReference>
<protein>
    <recommendedName>
        <fullName evidence="1">CH-like domain-containing protein</fullName>
    </recommendedName>
</protein>
<feature type="domain" description="CH-like" evidence="1">
    <location>
        <begin position="9"/>
        <end position="113"/>
    </location>
</feature>
<evidence type="ECO:0000313" key="2">
    <source>
        <dbReference type="EMBL" id="KAF8569932.1"/>
    </source>
</evidence>
<dbReference type="GO" id="GO:0051493">
    <property type="term" value="P:regulation of cytoskeleton organization"/>
    <property type="evidence" value="ECO:0007669"/>
    <property type="project" value="TreeGrafter"/>
</dbReference>
<accession>A0A8T0DRS9</accession>
<keyword evidence="3" id="KW-1185">Reference proteome</keyword>
<dbReference type="Pfam" id="PF06294">
    <property type="entry name" value="CH_2"/>
    <property type="match status" value="1"/>
</dbReference>
<dbReference type="Proteomes" id="UP000699462">
    <property type="component" value="Unassembled WGS sequence"/>
</dbReference>
<evidence type="ECO:0000259" key="1">
    <source>
        <dbReference type="Pfam" id="PF06294"/>
    </source>
</evidence>